<accession>A0A182UZU6</accession>
<evidence type="ECO:0000313" key="2">
    <source>
        <dbReference type="Proteomes" id="UP000075903"/>
    </source>
</evidence>
<protein>
    <submittedName>
        <fullName evidence="1">Uncharacterized protein</fullName>
    </submittedName>
</protein>
<organism evidence="1 2">
    <name type="scientific">Anopheles merus</name>
    <name type="common">Mosquito</name>
    <dbReference type="NCBI Taxonomy" id="30066"/>
    <lineage>
        <taxon>Eukaryota</taxon>
        <taxon>Metazoa</taxon>
        <taxon>Ecdysozoa</taxon>
        <taxon>Arthropoda</taxon>
        <taxon>Hexapoda</taxon>
        <taxon>Insecta</taxon>
        <taxon>Pterygota</taxon>
        <taxon>Neoptera</taxon>
        <taxon>Endopterygota</taxon>
        <taxon>Diptera</taxon>
        <taxon>Nematocera</taxon>
        <taxon>Culicoidea</taxon>
        <taxon>Culicidae</taxon>
        <taxon>Anophelinae</taxon>
        <taxon>Anopheles</taxon>
    </lineage>
</organism>
<sequence length="104" mass="11394">MGKILLRRVARHQIHLIGRGWRTELNPIVRPASVRAASTALRKAHSTDTVIFMAGSPVAFDRSTPVALELFCRKRTRKSTGMSFAPGGLYVQVRFVSSAPDCGS</sequence>
<reference evidence="1" key="1">
    <citation type="submission" date="2020-05" db="UniProtKB">
        <authorList>
            <consortium name="EnsemblMetazoa"/>
        </authorList>
    </citation>
    <scope>IDENTIFICATION</scope>
    <source>
        <strain evidence="1">MAF</strain>
    </source>
</reference>
<dbReference type="Proteomes" id="UP000075903">
    <property type="component" value="Unassembled WGS sequence"/>
</dbReference>
<dbReference type="EnsemblMetazoa" id="AMEM006481-RA">
    <property type="protein sequence ID" value="AMEM006481-PA"/>
    <property type="gene ID" value="AMEM006481"/>
</dbReference>
<proteinExistence type="predicted"/>
<dbReference type="AlphaFoldDB" id="A0A182UZU6"/>
<evidence type="ECO:0000313" key="1">
    <source>
        <dbReference type="EnsemblMetazoa" id="AMEM006481-PA"/>
    </source>
</evidence>
<dbReference type="VEuPathDB" id="VectorBase:AMEM006481"/>
<keyword evidence="2" id="KW-1185">Reference proteome</keyword>
<name>A0A182UZU6_ANOME</name>